<dbReference type="SUPFAM" id="SSF48452">
    <property type="entry name" value="TPR-like"/>
    <property type="match status" value="1"/>
</dbReference>
<protein>
    <submittedName>
        <fullName evidence="2">Tetratricopeptide repeat protein</fullName>
    </submittedName>
</protein>
<dbReference type="Pfam" id="PF13424">
    <property type="entry name" value="TPR_12"/>
    <property type="match status" value="1"/>
</dbReference>
<dbReference type="InterPro" id="IPR019734">
    <property type="entry name" value="TPR_rpt"/>
</dbReference>
<gene>
    <name evidence="2" type="ORF">HCG48_10040</name>
</gene>
<dbReference type="EMBL" id="CP051167">
    <property type="protein sequence ID" value="QIZ70884.1"/>
    <property type="molecule type" value="Genomic_DNA"/>
</dbReference>
<feature type="repeat" description="TPR" evidence="1">
    <location>
        <begin position="138"/>
        <end position="171"/>
    </location>
</feature>
<keyword evidence="1" id="KW-0802">TPR repeat</keyword>
<dbReference type="Gene3D" id="1.25.40.10">
    <property type="entry name" value="Tetratricopeptide repeat domain"/>
    <property type="match status" value="1"/>
</dbReference>
<keyword evidence="3" id="KW-1185">Reference proteome</keyword>
<sequence>MNDDYMTAITVLYQSLDLLQKIGSAQAQPLAKIIERVKQEQKQQKQQKACLSREHREGEDSLERWLNSLDEERRHGVNHALASEIFSKSNETQQRMESERLYEQAESQAKAGQTQEAIALCRQALELERRVGNVQGQPQILTLLGQLLALMGDYDRALSDLQEAWNLLARERSIHTDSIEEIIVEIIISRWQQLHQIPGENFTEEKLIQWIAPLSHETMKRVISRLEQVSA</sequence>
<accession>A0A6H1TWB9</accession>
<dbReference type="PROSITE" id="PS50005">
    <property type="entry name" value="TPR"/>
    <property type="match status" value="1"/>
</dbReference>
<evidence type="ECO:0000313" key="3">
    <source>
        <dbReference type="Proteomes" id="UP000500857"/>
    </source>
</evidence>
<dbReference type="RefSeq" id="WP_168569039.1">
    <property type="nucleotide sequence ID" value="NZ_CP051167.1"/>
</dbReference>
<dbReference type="AlphaFoldDB" id="A0A6H1TWB9"/>
<dbReference type="InterPro" id="IPR011990">
    <property type="entry name" value="TPR-like_helical_dom_sf"/>
</dbReference>
<name>A0A6H1TWB9_9CYAN</name>
<proteinExistence type="predicted"/>
<evidence type="ECO:0000256" key="1">
    <source>
        <dbReference type="PROSITE-ProRule" id="PRU00339"/>
    </source>
</evidence>
<dbReference type="SMART" id="SM00028">
    <property type="entry name" value="TPR"/>
    <property type="match status" value="2"/>
</dbReference>
<dbReference type="Proteomes" id="UP000500857">
    <property type="component" value="Chromosome"/>
</dbReference>
<dbReference type="KEGG" id="oxy:HCG48_10040"/>
<evidence type="ECO:0000313" key="2">
    <source>
        <dbReference type="EMBL" id="QIZ70884.1"/>
    </source>
</evidence>
<organism evidence="2 3">
    <name type="scientific">Oxynema aestuarii AP17</name>
    <dbReference type="NCBI Taxonomy" id="2064643"/>
    <lineage>
        <taxon>Bacteria</taxon>
        <taxon>Bacillati</taxon>
        <taxon>Cyanobacteriota</taxon>
        <taxon>Cyanophyceae</taxon>
        <taxon>Oscillatoriophycideae</taxon>
        <taxon>Oscillatoriales</taxon>
        <taxon>Oscillatoriaceae</taxon>
        <taxon>Oxynema</taxon>
        <taxon>Oxynema aestuarii</taxon>
    </lineage>
</organism>
<reference evidence="2 3" key="1">
    <citation type="submission" date="2020-04" db="EMBL/GenBank/DDBJ databases">
        <authorList>
            <person name="Basu S."/>
            <person name="Maruthanayagam V."/>
            <person name="Chakraborty S."/>
            <person name="Pramanik A."/>
            <person name="Mukherjee J."/>
            <person name="Brink B."/>
        </authorList>
    </citation>
    <scope>NUCLEOTIDE SEQUENCE [LARGE SCALE GENOMIC DNA]</scope>
    <source>
        <strain evidence="2 3">AP17</strain>
    </source>
</reference>